<dbReference type="Proteomes" id="UP001149140">
    <property type="component" value="Unassembled WGS sequence"/>
</dbReference>
<dbReference type="CDD" id="cd04645">
    <property type="entry name" value="LbH_gamma_CA_like"/>
    <property type="match status" value="1"/>
</dbReference>
<dbReference type="SUPFAM" id="SSF51161">
    <property type="entry name" value="Trimeric LpxA-like enzymes"/>
    <property type="match status" value="1"/>
</dbReference>
<dbReference type="InterPro" id="IPR011004">
    <property type="entry name" value="Trimer_LpxA-like_sf"/>
</dbReference>
<comment type="caution">
    <text evidence="1">The sequence shown here is derived from an EMBL/GenBank/DDBJ whole genome shotgun (WGS) entry which is preliminary data.</text>
</comment>
<dbReference type="PANTHER" id="PTHR13061">
    <property type="entry name" value="DYNACTIN SUBUNIT P25"/>
    <property type="match status" value="1"/>
</dbReference>
<dbReference type="InterPro" id="IPR047324">
    <property type="entry name" value="LbH_gamma_CA-like"/>
</dbReference>
<dbReference type="EMBL" id="JAPDOD010000022">
    <property type="protein sequence ID" value="MDA0163104.1"/>
    <property type="molecule type" value="Genomic_DNA"/>
</dbReference>
<dbReference type="Gene3D" id="2.160.10.10">
    <property type="entry name" value="Hexapeptide repeat proteins"/>
    <property type="match status" value="1"/>
</dbReference>
<protein>
    <submittedName>
        <fullName evidence="1">Gamma carbonic anhydrase family protein</fullName>
    </submittedName>
</protein>
<name>A0A9X3MUZ3_9ACTN</name>
<dbReference type="Pfam" id="PF00132">
    <property type="entry name" value="Hexapep"/>
    <property type="match status" value="1"/>
</dbReference>
<dbReference type="AlphaFoldDB" id="A0A9X3MUZ3"/>
<dbReference type="InterPro" id="IPR050484">
    <property type="entry name" value="Transf_Hexapept/Carb_Anhydrase"/>
</dbReference>
<dbReference type="RefSeq" id="WP_270042345.1">
    <property type="nucleotide sequence ID" value="NZ_JAPDOD010000022.1"/>
</dbReference>
<evidence type="ECO:0000313" key="2">
    <source>
        <dbReference type="Proteomes" id="UP001149140"/>
    </source>
</evidence>
<evidence type="ECO:0000313" key="1">
    <source>
        <dbReference type="EMBL" id="MDA0163104.1"/>
    </source>
</evidence>
<sequence length="169" mass="17459">MIIELDGKTPQVAEDAFIAPTAVLIGDVTVETGASIWFGAVLRGDNSAIVIGKGSNVQDNCVIHCADELPTIVGENVTVGHMAMLEGCVIGDGSLVGMGAIVLQRAKVGANALVAAGAVVSEGMEIPDGVLAAGVPAKVKKELAGSSQRWVETAAREYQSKRLRYMRVG</sequence>
<proteinExistence type="predicted"/>
<gene>
    <name evidence="1" type="ORF">OM076_22715</name>
</gene>
<dbReference type="PANTHER" id="PTHR13061:SF29">
    <property type="entry name" value="GAMMA CARBONIC ANHYDRASE-LIKE 1, MITOCHONDRIAL-RELATED"/>
    <property type="match status" value="1"/>
</dbReference>
<reference evidence="1" key="1">
    <citation type="submission" date="2022-10" db="EMBL/GenBank/DDBJ databases">
        <title>The WGS of Solirubrobacter ginsenosidimutans DSM 21036.</title>
        <authorList>
            <person name="Jiang Z."/>
        </authorList>
    </citation>
    <scope>NUCLEOTIDE SEQUENCE</scope>
    <source>
        <strain evidence="1">DSM 21036</strain>
    </source>
</reference>
<dbReference type="InterPro" id="IPR001451">
    <property type="entry name" value="Hexapep"/>
</dbReference>
<keyword evidence="2" id="KW-1185">Reference proteome</keyword>
<organism evidence="1 2">
    <name type="scientific">Solirubrobacter ginsenosidimutans</name>
    <dbReference type="NCBI Taxonomy" id="490573"/>
    <lineage>
        <taxon>Bacteria</taxon>
        <taxon>Bacillati</taxon>
        <taxon>Actinomycetota</taxon>
        <taxon>Thermoleophilia</taxon>
        <taxon>Solirubrobacterales</taxon>
        <taxon>Solirubrobacteraceae</taxon>
        <taxon>Solirubrobacter</taxon>
    </lineage>
</organism>
<accession>A0A9X3MUZ3</accession>